<accession>A0A1E5T5C2</accession>
<evidence type="ECO:0000313" key="3">
    <source>
        <dbReference type="Proteomes" id="UP000095552"/>
    </source>
</evidence>
<gene>
    <name evidence="2" type="ORF">BFP71_02510</name>
</gene>
<dbReference type="Pfam" id="PF13576">
    <property type="entry name" value="Pentapeptide_3"/>
    <property type="match status" value="1"/>
</dbReference>
<dbReference type="EMBL" id="MDGQ01000003">
    <property type="protein sequence ID" value="OEK06563.1"/>
    <property type="molecule type" value="Genomic_DNA"/>
</dbReference>
<organism evidence="2 3">
    <name type="scientific">Roseivirga misakiensis</name>
    <dbReference type="NCBI Taxonomy" id="1563681"/>
    <lineage>
        <taxon>Bacteria</taxon>
        <taxon>Pseudomonadati</taxon>
        <taxon>Bacteroidota</taxon>
        <taxon>Cytophagia</taxon>
        <taxon>Cytophagales</taxon>
        <taxon>Roseivirgaceae</taxon>
        <taxon>Roseivirga</taxon>
    </lineage>
</organism>
<dbReference type="InterPro" id="IPR001646">
    <property type="entry name" value="5peptide_repeat"/>
</dbReference>
<evidence type="ECO:0008006" key="4">
    <source>
        <dbReference type="Google" id="ProtNLM"/>
    </source>
</evidence>
<feature type="signal peptide" evidence="1">
    <location>
        <begin position="1"/>
        <end position="26"/>
    </location>
</feature>
<dbReference type="AlphaFoldDB" id="A0A1E5T5C2"/>
<keyword evidence="3" id="KW-1185">Reference proteome</keyword>
<dbReference type="Proteomes" id="UP000095552">
    <property type="component" value="Unassembled WGS sequence"/>
</dbReference>
<reference evidence="2 3" key="1">
    <citation type="submission" date="2016-08" db="EMBL/GenBank/DDBJ databases">
        <title>Draft genome of Fabibacter sp. strain SK-8.</title>
        <authorList>
            <person name="Wong S.-K."/>
            <person name="Hamasaki K."/>
            <person name="Yoshizawa S."/>
        </authorList>
    </citation>
    <scope>NUCLEOTIDE SEQUENCE [LARGE SCALE GENOMIC DNA]</scope>
    <source>
        <strain evidence="2 3">SK-8</strain>
    </source>
</reference>
<protein>
    <recommendedName>
        <fullName evidence="4">Pentapeptide repeat-containing protein</fullName>
    </recommendedName>
</protein>
<dbReference type="RefSeq" id="WP_069833875.1">
    <property type="nucleotide sequence ID" value="NZ_MDGQ01000003.1"/>
</dbReference>
<comment type="caution">
    <text evidence="2">The sequence shown here is derived from an EMBL/GenBank/DDBJ whole genome shotgun (WGS) entry which is preliminary data.</text>
</comment>
<feature type="chain" id="PRO_5009185986" description="Pentapeptide repeat-containing protein" evidence="1">
    <location>
        <begin position="27"/>
        <end position="241"/>
    </location>
</feature>
<evidence type="ECO:0000256" key="1">
    <source>
        <dbReference type="SAM" id="SignalP"/>
    </source>
</evidence>
<sequence length="241" mass="28194">MKTNNIFRTVFSALFMLAIISSSVFAQKTVDASEIMKALKDGKDVSYSDVTITGILDFTFMDEKLEDLPTRRRWWRNGGSNKVEELIESKVSFVNCTFEDDVLAYFHDKRSEYTFTADFADDVKFENCKFQRNAMFKYSVFEKSAIFTGSSFEEESTFKYAEFDREAQFANTFFDEDAIFKYTKFRDGANFNRAKFDRSLDMKYTKVQGDFNIDGLDVRWDIDSKYAKINGRSMTRYLIDN</sequence>
<keyword evidence="1" id="KW-0732">Signal</keyword>
<name>A0A1E5T5C2_9BACT</name>
<dbReference type="STRING" id="1563681.BFP71_02510"/>
<dbReference type="OrthoDB" id="1123130at2"/>
<proteinExistence type="predicted"/>
<evidence type="ECO:0000313" key="2">
    <source>
        <dbReference type="EMBL" id="OEK06563.1"/>
    </source>
</evidence>